<keyword evidence="1" id="KW-0472">Membrane</keyword>
<gene>
    <name evidence="2" type="ORF">B0H63DRAFT_500451</name>
</gene>
<evidence type="ECO:0000256" key="1">
    <source>
        <dbReference type="SAM" id="Phobius"/>
    </source>
</evidence>
<evidence type="ECO:0000313" key="3">
    <source>
        <dbReference type="Proteomes" id="UP001285441"/>
    </source>
</evidence>
<accession>A0AAE0U151</accession>
<dbReference type="Proteomes" id="UP001285441">
    <property type="component" value="Unassembled WGS sequence"/>
</dbReference>
<keyword evidence="1" id="KW-0812">Transmembrane</keyword>
<organism evidence="2 3">
    <name type="scientific">Podospora didyma</name>
    <dbReference type="NCBI Taxonomy" id="330526"/>
    <lineage>
        <taxon>Eukaryota</taxon>
        <taxon>Fungi</taxon>
        <taxon>Dikarya</taxon>
        <taxon>Ascomycota</taxon>
        <taxon>Pezizomycotina</taxon>
        <taxon>Sordariomycetes</taxon>
        <taxon>Sordariomycetidae</taxon>
        <taxon>Sordariales</taxon>
        <taxon>Podosporaceae</taxon>
        <taxon>Podospora</taxon>
    </lineage>
</organism>
<keyword evidence="1" id="KW-1133">Transmembrane helix</keyword>
<dbReference type="AlphaFoldDB" id="A0AAE0U151"/>
<keyword evidence="3" id="KW-1185">Reference proteome</keyword>
<dbReference type="EMBL" id="JAULSW010000003">
    <property type="protein sequence ID" value="KAK3386755.1"/>
    <property type="molecule type" value="Genomic_DNA"/>
</dbReference>
<comment type="caution">
    <text evidence="2">The sequence shown here is derived from an EMBL/GenBank/DDBJ whole genome shotgun (WGS) entry which is preliminary data.</text>
</comment>
<protein>
    <submittedName>
        <fullName evidence="2">Uncharacterized protein</fullName>
    </submittedName>
</protein>
<name>A0AAE0U151_9PEZI</name>
<feature type="transmembrane region" description="Helical" evidence="1">
    <location>
        <begin position="305"/>
        <end position="338"/>
    </location>
</feature>
<evidence type="ECO:0000313" key="2">
    <source>
        <dbReference type="EMBL" id="KAK3386755.1"/>
    </source>
</evidence>
<sequence>MLPPNKSEAQAIAKELLGIELESADTVPVSPAFFTRYNEVFCHSNFRDAVVEIDSPVLTSHGDVLRCARILKGNPAMSHNEFMRLTFANCNRAATSEEKKHATKAIVSAAFMINCASKDYCSEGFSSDTAMRVRWEGDQGFSEFVEQAFIGRTLVDRAPEQEAMKKRALAHRGSLKAWNKDRVLKVFHQTMFLQAQLKRAKDVDLEIGFEESLKLGILSSRLLLETLVSIHCVLFPVVDIGNRRSMRLLKRLIRKEGFDPEATWFDFVRPIPEDFRLHLYDAVKRPRPANSLVAWFERRTSERNALTVAILGLFLAVLFGPFTLVVGILQLVVAWLSWKYPSS</sequence>
<feature type="transmembrane region" description="Helical" evidence="1">
    <location>
        <begin position="222"/>
        <end position="241"/>
    </location>
</feature>
<reference evidence="2" key="2">
    <citation type="submission" date="2023-06" db="EMBL/GenBank/DDBJ databases">
        <authorList>
            <consortium name="Lawrence Berkeley National Laboratory"/>
            <person name="Haridas S."/>
            <person name="Hensen N."/>
            <person name="Bonometti L."/>
            <person name="Westerberg I."/>
            <person name="Brannstrom I.O."/>
            <person name="Guillou S."/>
            <person name="Cros-Aarteil S."/>
            <person name="Calhoun S."/>
            <person name="Kuo A."/>
            <person name="Mondo S."/>
            <person name="Pangilinan J."/>
            <person name="Riley R."/>
            <person name="LaButti K."/>
            <person name="Andreopoulos B."/>
            <person name="Lipzen A."/>
            <person name="Chen C."/>
            <person name="Yanf M."/>
            <person name="Daum C."/>
            <person name="Ng V."/>
            <person name="Clum A."/>
            <person name="Steindorff A."/>
            <person name="Ohm R."/>
            <person name="Martin F."/>
            <person name="Silar P."/>
            <person name="Natvig D."/>
            <person name="Lalanne C."/>
            <person name="Gautier V."/>
            <person name="Ament-velasquez S.L."/>
            <person name="Kruys A."/>
            <person name="Hutchinson M.I."/>
            <person name="Powell A.J."/>
            <person name="Barry K."/>
            <person name="Miller A.N."/>
            <person name="Grigoriev I.V."/>
            <person name="Debuchy R."/>
            <person name="Gladieux P."/>
            <person name="Thoren M.H."/>
            <person name="Johannesson H."/>
        </authorList>
    </citation>
    <scope>NUCLEOTIDE SEQUENCE</scope>
    <source>
        <strain evidence="2">CBS 232.78</strain>
    </source>
</reference>
<reference evidence="2" key="1">
    <citation type="journal article" date="2023" name="Mol. Phylogenet. Evol.">
        <title>Genome-scale phylogeny and comparative genomics of the fungal order Sordariales.</title>
        <authorList>
            <person name="Hensen N."/>
            <person name="Bonometti L."/>
            <person name="Westerberg I."/>
            <person name="Brannstrom I.O."/>
            <person name="Guillou S."/>
            <person name="Cros-Aarteil S."/>
            <person name="Calhoun S."/>
            <person name="Haridas S."/>
            <person name="Kuo A."/>
            <person name="Mondo S."/>
            <person name="Pangilinan J."/>
            <person name="Riley R."/>
            <person name="LaButti K."/>
            <person name="Andreopoulos B."/>
            <person name="Lipzen A."/>
            <person name="Chen C."/>
            <person name="Yan M."/>
            <person name="Daum C."/>
            <person name="Ng V."/>
            <person name="Clum A."/>
            <person name="Steindorff A."/>
            <person name="Ohm R.A."/>
            <person name="Martin F."/>
            <person name="Silar P."/>
            <person name="Natvig D.O."/>
            <person name="Lalanne C."/>
            <person name="Gautier V."/>
            <person name="Ament-Velasquez S.L."/>
            <person name="Kruys A."/>
            <person name="Hutchinson M.I."/>
            <person name="Powell A.J."/>
            <person name="Barry K."/>
            <person name="Miller A.N."/>
            <person name="Grigoriev I.V."/>
            <person name="Debuchy R."/>
            <person name="Gladieux P."/>
            <person name="Hiltunen Thoren M."/>
            <person name="Johannesson H."/>
        </authorList>
    </citation>
    <scope>NUCLEOTIDE SEQUENCE</scope>
    <source>
        <strain evidence="2">CBS 232.78</strain>
    </source>
</reference>
<proteinExistence type="predicted"/>